<dbReference type="VEuPathDB" id="VectorBase:AATE006807"/>
<name>A0A182IWG1_ANOAO</name>
<dbReference type="EnsemblMetazoa" id="AATE006807-RA">
    <property type="protein sequence ID" value="AATE006807-PA.1"/>
    <property type="gene ID" value="AATE006807"/>
</dbReference>
<organism evidence="2">
    <name type="scientific">Anopheles atroparvus</name>
    <name type="common">European mosquito</name>
    <dbReference type="NCBI Taxonomy" id="41427"/>
    <lineage>
        <taxon>Eukaryota</taxon>
        <taxon>Metazoa</taxon>
        <taxon>Ecdysozoa</taxon>
        <taxon>Arthropoda</taxon>
        <taxon>Hexapoda</taxon>
        <taxon>Insecta</taxon>
        <taxon>Pterygota</taxon>
        <taxon>Neoptera</taxon>
        <taxon>Endopterygota</taxon>
        <taxon>Diptera</taxon>
        <taxon>Nematocera</taxon>
        <taxon>Culicoidea</taxon>
        <taxon>Culicidae</taxon>
        <taxon>Anophelinae</taxon>
        <taxon>Anopheles</taxon>
    </lineage>
</organism>
<evidence type="ECO:0000256" key="1">
    <source>
        <dbReference type="SAM" id="MobiDB-lite"/>
    </source>
</evidence>
<dbReference type="Pfam" id="PF09752">
    <property type="entry name" value="ABHD18"/>
    <property type="match status" value="1"/>
</dbReference>
<dbReference type="Gene3D" id="3.40.50.1820">
    <property type="entry name" value="alpha/beta hydrolase"/>
    <property type="match status" value="1"/>
</dbReference>
<feature type="region of interest" description="Disordered" evidence="1">
    <location>
        <begin position="413"/>
        <end position="438"/>
    </location>
</feature>
<reference evidence="2" key="1">
    <citation type="submission" date="2022-08" db="UniProtKB">
        <authorList>
            <consortium name="EnsemblMetazoa"/>
        </authorList>
    </citation>
    <scope>IDENTIFICATION</scope>
    <source>
        <strain evidence="2">EBRO</strain>
    </source>
</reference>
<feature type="region of interest" description="Disordered" evidence="1">
    <location>
        <begin position="576"/>
        <end position="599"/>
    </location>
</feature>
<protein>
    <submittedName>
        <fullName evidence="2">Uncharacterized protein</fullName>
    </submittedName>
</protein>
<dbReference type="EMBL" id="AXCP01007773">
    <property type="status" value="NOT_ANNOTATED_CDS"/>
    <property type="molecule type" value="Genomic_DNA"/>
</dbReference>
<evidence type="ECO:0000313" key="2">
    <source>
        <dbReference type="EnsemblMetazoa" id="AATE006807-PA.1"/>
    </source>
</evidence>
<dbReference type="SUPFAM" id="SSF53474">
    <property type="entry name" value="alpha/beta-Hydrolases"/>
    <property type="match status" value="1"/>
</dbReference>
<feature type="compositionally biased region" description="Polar residues" evidence="1">
    <location>
        <begin position="586"/>
        <end position="599"/>
    </location>
</feature>
<dbReference type="InterPro" id="IPR029058">
    <property type="entry name" value="AB_hydrolase_fold"/>
</dbReference>
<feature type="region of interest" description="Disordered" evidence="1">
    <location>
        <begin position="316"/>
        <end position="348"/>
    </location>
</feature>
<dbReference type="AlphaFoldDB" id="A0A182IWG1"/>
<feature type="compositionally biased region" description="Low complexity" evidence="1">
    <location>
        <begin position="333"/>
        <end position="342"/>
    </location>
</feature>
<feature type="compositionally biased region" description="Low complexity" evidence="1">
    <location>
        <begin position="416"/>
        <end position="437"/>
    </location>
</feature>
<proteinExistence type="predicted"/>
<sequence length="599" mass="67371">MPSRLDGLYRSLLLTKFFCKGWGKPENLERLFEFRKIMSNRAACSQLVPRDYPVMITKEELHSDCKILEGKFITPLEIYLPGLVPDVAQNAHFQIVLPLKWNDERFKPICIHLAGTGDHYFWKRRNLIVKPLLKEANLGAIILENPFYGLRKPKEQRASSLQNVSDIFVMGGCLVLESLVLLNWCERNGYGPLGITGLSMGGHMASLAATNWPKPLVVVPCLSWSTASSVFTEGVMSHSISWDVLETQYFADGNFRERLSKMVTVVDDAFVAGKHFIQNFDQSVEELRLDIDEATDLVCGEPTSDVNLTVIREVTPERDQQQQQQQQREDEQNQQQHQSNNRIHINRSNVLNLSEPLLNKLLSSVKCELTQEEVDELNTKIHLALKRHNEEIRAEGGGEPRNSDKLILTVKTDGLSPAPTDADADAPPSSTTTTASSKSVGSKIMQYISWGSSSTAPEGEKRVPIDTTKQRWWEREALQFMRGMMDECTHLKNFSVPYDTSLIIAVCAKDDAYIPREGCTSLEDIWPGAEIRYLDAGHVSAYVLHQKLFRSCIIEAFERAKKKWVPEPERLCGELNGVVSGPPVGTPTTFDSGPQEPTK</sequence>
<dbReference type="PANTHER" id="PTHR13617">
    <property type="entry name" value="PROTEIN ABHD18"/>
    <property type="match status" value="1"/>
</dbReference>
<dbReference type="InterPro" id="IPR019149">
    <property type="entry name" value="ABHD18"/>
</dbReference>
<dbReference type="PANTHER" id="PTHR13617:SF14">
    <property type="entry name" value="PROTEIN ABHD18"/>
    <property type="match status" value="1"/>
</dbReference>
<accession>A0A182IWG1</accession>